<keyword evidence="7" id="KW-0812">Transmembrane</keyword>
<comment type="similarity">
    <text evidence="2">Belongs to the PBP/GOBP family.</text>
</comment>
<dbReference type="FunFam" id="1.10.238.20:FF:000001">
    <property type="entry name" value="General odorant-binding protein lush"/>
    <property type="match status" value="2"/>
</dbReference>
<reference evidence="9" key="1">
    <citation type="journal article" date="2013" name="Genome Biol.">
        <title>Draft genome of the mountain pine beetle, Dendroctonus ponderosae Hopkins, a major forest pest.</title>
        <authorList>
            <person name="Keeling C.I."/>
            <person name="Yuen M.M."/>
            <person name="Liao N.Y."/>
            <person name="Docking T.R."/>
            <person name="Chan S.K."/>
            <person name="Taylor G.A."/>
            <person name="Palmquist D.L."/>
            <person name="Jackman S.D."/>
            <person name="Nguyen A."/>
            <person name="Li M."/>
            <person name="Henderson H."/>
            <person name="Janes J.K."/>
            <person name="Zhao Y."/>
            <person name="Pandoh P."/>
            <person name="Moore R."/>
            <person name="Sperling F.A."/>
            <person name="Huber D.P."/>
            <person name="Birol I."/>
            <person name="Jones S.J."/>
            <person name="Bohlmann J."/>
        </authorList>
    </citation>
    <scope>NUCLEOTIDE SEQUENCE</scope>
</reference>
<dbReference type="PANTHER" id="PTHR11857:SF43">
    <property type="entry name" value="GEO07291P1-RELATED"/>
    <property type="match status" value="1"/>
</dbReference>
<accession>A0AAR5PEZ8</accession>
<evidence type="ECO:0000256" key="4">
    <source>
        <dbReference type="ARBA" id="ARBA00022729"/>
    </source>
</evidence>
<comment type="subcellular location">
    <subcellularLocation>
        <location evidence="1">Secreted</location>
    </subcellularLocation>
</comment>
<dbReference type="EnsemblMetazoa" id="XM_019903898.1">
    <property type="protein sequence ID" value="XP_019759457.1"/>
    <property type="gene ID" value="LOC109537273"/>
</dbReference>
<dbReference type="SMART" id="SM00708">
    <property type="entry name" value="PhBP"/>
    <property type="match status" value="2"/>
</dbReference>
<keyword evidence="3" id="KW-0964">Secreted</keyword>
<protein>
    <submittedName>
        <fullName evidence="8">Uncharacterized protein</fullName>
    </submittedName>
</protein>
<keyword evidence="7" id="KW-0472">Membrane</keyword>
<name>A0AAR5PEZ8_DENPD</name>
<evidence type="ECO:0000256" key="3">
    <source>
        <dbReference type="ARBA" id="ARBA00022525"/>
    </source>
</evidence>
<evidence type="ECO:0000256" key="6">
    <source>
        <dbReference type="ARBA" id="ARBA00056866"/>
    </source>
</evidence>
<dbReference type="CDD" id="cd23992">
    <property type="entry name" value="PBP_GOBP"/>
    <property type="match status" value="2"/>
</dbReference>
<evidence type="ECO:0000256" key="7">
    <source>
        <dbReference type="SAM" id="Phobius"/>
    </source>
</evidence>
<keyword evidence="5" id="KW-0325">Glycoprotein</keyword>
<evidence type="ECO:0000313" key="9">
    <source>
        <dbReference type="Proteomes" id="UP000019118"/>
    </source>
</evidence>
<evidence type="ECO:0000256" key="1">
    <source>
        <dbReference type="ARBA" id="ARBA00004613"/>
    </source>
</evidence>
<dbReference type="InterPro" id="IPR006170">
    <property type="entry name" value="PBP/GOBP"/>
</dbReference>
<dbReference type="Proteomes" id="UP000019118">
    <property type="component" value="Unassembled WGS sequence"/>
</dbReference>
<keyword evidence="9" id="KW-1185">Reference proteome</keyword>
<evidence type="ECO:0000313" key="8">
    <source>
        <dbReference type="EnsemblMetazoa" id="XP_019759457.1"/>
    </source>
</evidence>
<dbReference type="GO" id="GO:0005549">
    <property type="term" value="F:odorant binding"/>
    <property type="evidence" value="ECO:0007669"/>
    <property type="project" value="InterPro"/>
</dbReference>
<comment type="function">
    <text evidence="6">May be a carrier protein for lipids.</text>
</comment>
<reference evidence="8" key="2">
    <citation type="submission" date="2024-08" db="UniProtKB">
        <authorList>
            <consortium name="EnsemblMetazoa"/>
        </authorList>
    </citation>
    <scope>IDENTIFICATION</scope>
</reference>
<evidence type="ECO:0000256" key="2">
    <source>
        <dbReference type="ARBA" id="ARBA00008098"/>
    </source>
</evidence>
<sequence>MSGLVQLSIRIKTFSNVKFPVYMTGFQPTGYCCTQFLVVNSLIFLVKMKTALKVFLVALAIPTIMGMSDEMQELANQLHTTCIGETGAAEDAITNARNGDFSEADSFKCYIKCLLSQMAIIDDNDGTIDVDAMVAVLPEEIQEATEPIIRKCGSIIGANPCDSAWLTHKCYYKEGPEPMFNSPSDSTTLVWHPMALTTWVVGIMLILPAIRALSDEMKELAQMLHNTCVAETGVNEDFIRKVNAEKIFADDENLKCYIKCLMAQMACIDDNGIIDEEATIAILPEEYQALAAPVIRACGTKHGANPCENAWLSHRCYAEMEPSAYMLI</sequence>
<dbReference type="AlphaFoldDB" id="A0AAR5PEZ8"/>
<dbReference type="Pfam" id="PF01395">
    <property type="entry name" value="PBP_GOBP"/>
    <property type="match status" value="2"/>
</dbReference>
<proteinExistence type="inferred from homology"/>
<feature type="transmembrane region" description="Helical" evidence="7">
    <location>
        <begin position="189"/>
        <end position="210"/>
    </location>
</feature>
<dbReference type="Gene3D" id="1.10.238.20">
    <property type="entry name" value="Pheromone/general odorant binding protein domain"/>
    <property type="match status" value="2"/>
</dbReference>
<organism evidence="8 9">
    <name type="scientific">Dendroctonus ponderosae</name>
    <name type="common">Mountain pine beetle</name>
    <dbReference type="NCBI Taxonomy" id="77166"/>
    <lineage>
        <taxon>Eukaryota</taxon>
        <taxon>Metazoa</taxon>
        <taxon>Ecdysozoa</taxon>
        <taxon>Arthropoda</taxon>
        <taxon>Hexapoda</taxon>
        <taxon>Insecta</taxon>
        <taxon>Pterygota</taxon>
        <taxon>Neoptera</taxon>
        <taxon>Endopterygota</taxon>
        <taxon>Coleoptera</taxon>
        <taxon>Polyphaga</taxon>
        <taxon>Cucujiformia</taxon>
        <taxon>Curculionidae</taxon>
        <taxon>Scolytinae</taxon>
        <taxon>Dendroctonus</taxon>
    </lineage>
</organism>
<dbReference type="GO" id="GO:0007608">
    <property type="term" value="P:sensory perception of smell"/>
    <property type="evidence" value="ECO:0007669"/>
    <property type="project" value="TreeGrafter"/>
</dbReference>
<dbReference type="SUPFAM" id="SSF47565">
    <property type="entry name" value="Insect pheromone/odorant-binding proteins"/>
    <property type="match status" value="2"/>
</dbReference>
<dbReference type="InterPro" id="IPR036728">
    <property type="entry name" value="PBP_GOBP_sf"/>
</dbReference>
<keyword evidence="4" id="KW-0732">Signal</keyword>
<keyword evidence="7" id="KW-1133">Transmembrane helix</keyword>
<feature type="transmembrane region" description="Helical" evidence="7">
    <location>
        <begin position="50"/>
        <end position="68"/>
    </location>
</feature>
<dbReference type="GO" id="GO:0005615">
    <property type="term" value="C:extracellular space"/>
    <property type="evidence" value="ECO:0007669"/>
    <property type="project" value="TreeGrafter"/>
</dbReference>
<evidence type="ECO:0000256" key="5">
    <source>
        <dbReference type="ARBA" id="ARBA00023180"/>
    </source>
</evidence>
<dbReference type="PANTHER" id="PTHR11857">
    <property type="entry name" value="ODORANT BINDING PROTEIN-RELATED"/>
    <property type="match status" value="1"/>
</dbReference>